<evidence type="ECO:0000256" key="1">
    <source>
        <dbReference type="HAMAP-Rule" id="MF_00386"/>
    </source>
</evidence>
<dbReference type="STRING" id="927664.SAMN05421780_102118"/>
<keyword evidence="1" id="KW-0472">Membrane</keyword>
<dbReference type="RefSeq" id="WP_091508238.1">
    <property type="nucleotide sequence ID" value="NZ_FOLE01000002.1"/>
</dbReference>
<evidence type="ECO:0000313" key="3">
    <source>
        <dbReference type="Proteomes" id="UP000199514"/>
    </source>
</evidence>
<reference evidence="2 3" key="1">
    <citation type="submission" date="2016-10" db="EMBL/GenBank/DDBJ databases">
        <authorList>
            <person name="de Groot N.N."/>
        </authorList>
    </citation>
    <scope>NUCLEOTIDE SEQUENCE [LARGE SCALE GENOMIC DNA]</scope>
    <source>
        <strain evidence="2 3">DSM 6793</strain>
    </source>
</reference>
<comment type="subcellular location">
    <subcellularLocation>
        <location evidence="1">Cell membrane</location>
        <topology evidence="1">Peripheral membrane protein</topology>
        <orientation evidence="1">Cytoplasmic side</orientation>
    </subcellularLocation>
</comment>
<organism evidence="2 3">
    <name type="scientific">Flexibacter flexilis DSM 6793</name>
    <dbReference type="NCBI Taxonomy" id="927664"/>
    <lineage>
        <taxon>Bacteria</taxon>
        <taxon>Pseudomonadati</taxon>
        <taxon>Bacteroidota</taxon>
        <taxon>Cytophagia</taxon>
        <taxon>Cytophagales</taxon>
        <taxon>Flexibacteraceae</taxon>
        <taxon>Flexibacter</taxon>
    </lineage>
</organism>
<comment type="function">
    <text evidence="1">Could be involved in insertion of integral membrane proteins into the membrane.</text>
</comment>
<evidence type="ECO:0000313" key="2">
    <source>
        <dbReference type="EMBL" id="SFB96479.1"/>
    </source>
</evidence>
<keyword evidence="1" id="KW-1003">Cell membrane</keyword>
<dbReference type="InterPro" id="IPR002696">
    <property type="entry name" value="Membr_insert_effic_factor_YidD"/>
</dbReference>
<sequence>MDFIKNIFVGLLVLLVRIYQYVLSPILPNACRYTPTCSQYTVEALQKHGVFKGLWLAAKRIASCHPWGGHGHDPVP</sequence>
<gene>
    <name evidence="2" type="ORF">SAMN05421780_102118</name>
</gene>
<dbReference type="PANTHER" id="PTHR33383">
    <property type="entry name" value="MEMBRANE PROTEIN INSERTION EFFICIENCY FACTOR-RELATED"/>
    <property type="match status" value="1"/>
</dbReference>
<comment type="similarity">
    <text evidence="1">Belongs to the UPF0161 family.</text>
</comment>
<keyword evidence="3" id="KW-1185">Reference proteome</keyword>
<dbReference type="HAMAP" id="MF_00386">
    <property type="entry name" value="UPF0161_YidD"/>
    <property type="match status" value="1"/>
</dbReference>
<protein>
    <recommendedName>
        <fullName evidence="1">Putative membrane protein insertion efficiency factor</fullName>
    </recommendedName>
</protein>
<proteinExistence type="inferred from homology"/>
<dbReference type="EMBL" id="FOLE01000002">
    <property type="protein sequence ID" value="SFB96479.1"/>
    <property type="molecule type" value="Genomic_DNA"/>
</dbReference>
<dbReference type="Pfam" id="PF01809">
    <property type="entry name" value="YidD"/>
    <property type="match status" value="1"/>
</dbReference>
<dbReference type="Proteomes" id="UP000199514">
    <property type="component" value="Unassembled WGS sequence"/>
</dbReference>
<dbReference type="PANTHER" id="PTHR33383:SF1">
    <property type="entry name" value="MEMBRANE PROTEIN INSERTION EFFICIENCY FACTOR-RELATED"/>
    <property type="match status" value="1"/>
</dbReference>
<dbReference type="AlphaFoldDB" id="A0A1I1FAI4"/>
<accession>A0A1I1FAI4</accession>
<dbReference type="SMART" id="SM01234">
    <property type="entry name" value="Haemolytic"/>
    <property type="match status" value="1"/>
</dbReference>
<dbReference type="OrthoDB" id="9801753at2"/>
<name>A0A1I1FAI4_9BACT</name>
<dbReference type="NCBIfam" id="TIGR00278">
    <property type="entry name" value="membrane protein insertion efficiency factor YidD"/>
    <property type="match status" value="1"/>
</dbReference>
<dbReference type="GO" id="GO:0005886">
    <property type="term" value="C:plasma membrane"/>
    <property type="evidence" value="ECO:0007669"/>
    <property type="project" value="UniProtKB-SubCell"/>
</dbReference>